<gene>
    <name evidence="1" type="ORF">CRG98_016635</name>
</gene>
<comment type="caution">
    <text evidence="1">The sequence shown here is derived from an EMBL/GenBank/DDBJ whole genome shotgun (WGS) entry which is preliminary data.</text>
</comment>
<organism evidence="1 2">
    <name type="scientific">Punica granatum</name>
    <name type="common">Pomegranate</name>
    <dbReference type="NCBI Taxonomy" id="22663"/>
    <lineage>
        <taxon>Eukaryota</taxon>
        <taxon>Viridiplantae</taxon>
        <taxon>Streptophyta</taxon>
        <taxon>Embryophyta</taxon>
        <taxon>Tracheophyta</taxon>
        <taxon>Spermatophyta</taxon>
        <taxon>Magnoliopsida</taxon>
        <taxon>eudicotyledons</taxon>
        <taxon>Gunneridae</taxon>
        <taxon>Pentapetalae</taxon>
        <taxon>rosids</taxon>
        <taxon>malvids</taxon>
        <taxon>Myrtales</taxon>
        <taxon>Lythraceae</taxon>
        <taxon>Punica</taxon>
    </lineage>
</organism>
<evidence type="ECO:0000313" key="1">
    <source>
        <dbReference type="EMBL" id="PKI62996.1"/>
    </source>
</evidence>
<evidence type="ECO:0000313" key="2">
    <source>
        <dbReference type="Proteomes" id="UP000233551"/>
    </source>
</evidence>
<sequence length="94" mass="10327">MTTNTTSCIVANAAMEKSSTFKTRAASLPIGSVRYITLEPSSPHRRTVPTPPLPEEATNFPWISPFKQLSSPKLRNFLGASARPEAHWKSQMGI</sequence>
<name>A0A2I0K5K4_PUNGR</name>
<protein>
    <submittedName>
        <fullName evidence="1">Uncharacterized protein</fullName>
    </submittedName>
</protein>
<reference evidence="1 2" key="1">
    <citation type="submission" date="2017-11" db="EMBL/GenBank/DDBJ databases">
        <title>De-novo sequencing of pomegranate (Punica granatum L.) genome.</title>
        <authorList>
            <person name="Akparov Z."/>
            <person name="Amiraslanov A."/>
            <person name="Hajiyeva S."/>
            <person name="Abbasov M."/>
            <person name="Kaur K."/>
            <person name="Hamwieh A."/>
            <person name="Solovyev V."/>
            <person name="Salamov A."/>
            <person name="Braich B."/>
            <person name="Kosarev P."/>
            <person name="Mahmoud A."/>
            <person name="Hajiyev E."/>
            <person name="Babayeva S."/>
            <person name="Izzatullayeva V."/>
            <person name="Mammadov A."/>
            <person name="Mammadov A."/>
            <person name="Sharifova S."/>
            <person name="Ojaghi J."/>
            <person name="Eynullazada K."/>
            <person name="Bayramov B."/>
            <person name="Abdulazimova A."/>
            <person name="Shahmuradov I."/>
        </authorList>
    </citation>
    <scope>NUCLEOTIDE SEQUENCE [LARGE SCALE GENOMIC DNA]</scope>
    <source>
        <strain evidence="2">cv. AG2017</strain>
        <tissue evidence="1">Leaf</tissue>
    </source>
</reference>
<keyword evidence="2" id="KW-1185">Reference proteome</keyword>
<dbReference type="Proteomes" id="UP000233551">
    <property type="component" value="Unassembled WGS sequence"/>
</dbReference>
<accession>A0A2I0K5K4</accession>
<dbReference type="EMBL" id="PGOL01000914">
    <property type="protein sequence ID" value="PKI62996.1"/>
    <property type="molecule type" value="Genomic_DNA"/>
</dbReference>
<proteinExistence type="predicted"/>
<dbReference type="AlphaFoldDB" id="A0A2I0K5K4"/>